<protein>
    <submittedName>
        <fullName evidence="1">Uncharacterized protein</fullName>
    </submittedName>
</protein>
<evidence type="ECO:0000313" key="1">
    <source>
        <dbReference type="EMBL" id="SCM76965.1"/>
    </source>
</evidence>
<dbReference type="AlphaFoldDB" id="A0A212LHD8"/>
<gene>
    <name evidence="1" type="ORF">KL86PLE_40770</name>
</gene>
<sequence length="58" mass="6483">MLAPACAGRALWPLPRGCELTRRVSRRGRSESHHSVRLGAFWAEHNTVTGKINLFVLV</sequence>
<proteinExistence type="predicted"/>
<reference evidence="1" key="1">
    <citation type="submission" date="2016-08" db="EMBL/GenBank/DDBJ databases">
        <authorList>
            <person name="Seilhamer J.J."/>
        </authorList>
    </citation>
    <scope>NUCLEOTIDE SEQUENCE</scope>
    <source>
        <strain evidence="1">86</strain>
    </source>
</reference>
<accession>A0A212LHD8</accession>
<dbReference type="EMBL" id="FMJD01000008">
    <property type="protein sequence ID" value="SCM76965.1"/>
    <property type="molecule type" value="Genomic_DNA"/>
</dbReference>
<organism evidence="1">
    <name type="scientific">uncultured Pleomorphomonas sp</name>
    <dbReference type="NCBI Taxonomy" id="442121"/>
    <lineage>
        <taxon>Bacteria</taxon>
        <taxon>Pseudomonadati</taxon>
        <taxon>Pseudomonadota</taxon>
        <taxon>Alphaproteobacteria</taxon>
        <taxon>Hyphomicrobiales</taxon>
        <taxon>Pleomorphomonadaceae</taxon>
        <taxon>Pleomorphomonas</taxon>
        <taxon>environmental samples</taxon>
    </lineage>
</organism>
<name>A0A212LHD8_9HYPH</name>